<dbReference type="AlphaFoldDB" id="A0A1X6MM58"/>
<dbReference type="GeneID" id="36332161"/>
<gene>
    <name evidence="1" type="ORF">POSPLADRAFT_1157591</name>
</gene>
<protein>
    <recommendedName>
        <fullName evidence="3">Lectin</fullName>
    </recommendedName>
</protein>
<sequence>MAYNITVRTNNKSDKGFNIVEKTVWHGGIWSSRNGIQKLTMDGSGTSGTLRYRNKESGEHFVVALGVHNYKRWCDILVNLAPKETAAQRHAFYYNGGHAQHGMLWKQLPEISSTTSAGTRVVVKYLNESGHDYDVLITIS</sequence>
<keyword evidence="2" id="KW-1185">Reference proteome</keyword>
<dbReference type="SUPFAM" id="SSF63724">
    <property type="entry name" value="Cytolysin/lectin"/>
    <property type="match status" value="1"/>
</dbReference>
<evidence type="ECO:0000313" key="2">
    <source>
        <dbReference type="Proteomes" id="UP000194127"/>
    </source>
</evidence>
<name>A0A1X6MM58_9APHY</name>
<dbReference type="STRING" id="670580.A0A1X6MM58"/>
<proteinExistence type="predicted"/>
<dbReference type="Pfam" id="PF07367">
    <property type="entry name" value="FB_lectin"/>
    <property type="match status" value="1"/>
</dbReference>
<dbReference type="Proteomes" id="UP000194127">
    <property type="component" value="Unassembled WGS sequence"/>
</dbReference>
<evidence type="ECO:0000313" key="1">
    <source>
        <dbReference type="EMBL" id="OSX57306.1"/>
    </source>
</evidence>
<evidence type="ECO:0008006" key="3">
    <source>
        <dbReference type="Google" id="ProtNLM"/>
    </source>
</evidence>
<dbReference type="RefSeq" id="XP_024334100.1">
    <property type="nucleotide sequence ID" value="XM_024487212.1"/>
</dbReference>
<organism evidence="1 2">
    <name type="scientific">Postia placenta MAD-698-R-SB12</name>
    <dbReference type="NCBI Taxonomy" id="670580"/>
    <lineage>
        <taxon>Eukaryota</taxon>
        <taxon>Fungi</taxon>
        <taxon>Dikarya</taxon>
        <taxon>Basidiomycota</taxon>
        <taxon>Agaricomycotina</taxon>
        <taxon>Agaricomycetes</taxon>
        <taxon>Polyporales</taxon>
        <taxon>Adustoporiaceae</taxon>
        <taxon>Rhodonia</taxon>
    </lineage>
</organism>
<dbReference type="EMBL" id="KZ110609">
    <property type="protein sequence ID" value="OSX57306.1"/>
    <property type="molecule type" value="Genomic_DNA"/>
</dbReference>
<dbReference type="InterPro" id="IPR009960">
    <property type="entry name" value="Fruit_body_lectin_fun"/>
</dbReference>
<accession>A0A1X6MM58</accession>
<dbReference type="Gene3D" id="2.60.270.20">
    <property type="entry name" value="Cytolysin/lectin"/>
    <property type="match status" value="1"/>
</dbReference>
<reference evidence="1 2" key="1">
    <citation type="submission" date="2017-04" db="EMBL/GenBank/DDBJ databases">
        <title>Genome Sequence of the Model Brown-Rot Fungus Postia placenta SB12.</title>
        <authorList>
            <consortium name="DOE Joint Genome Institute"/>
            <person name="Gaskell J."/>
            <person name="Kersten P."/>
            <person name="Larrondo L.F."/>
            <person name="Canessa P."/>
            <person name="Martinez D."/>
            <person name="Hibbett D."/>
            <person name="Schmoll M."/>
            <person name="Kubicek C.P."/>
            <person name="Martinez A.T."/>
            <person name="Yadav J."/>
            <person name="Master E."/>
            <person name="Magnuson J.K."/>
            <person name="James T."/>
            <person name="Yaver D."/>
            <person name="Berka R."/>
            <person name="Labutti K."/>
            <person name="Lipzen A."/>
            <person name="Aerts A."/>
            <person name="Barry K."/>
            <person name="Henrissat B."/>
            <person name="Blanchette R."/>
            <person name="Grigoriev I."/>
            <person name="Cullen D."/>
        </authorList>
    </citation>
    <scope>NUCLEOTIDE SEQUENCE [LARGE SCALE GENOMIC DNA]</scope>
    <source>
        <strain evidence="1 2">MAD-698-R-SB12</strain>
    </source>
</reference>
<dbReference type="InterPro" id="IPR015926">
    <property type="entry name" value="Cytolysin/lectin"/>
</dbReference>
<dbReference type="OrthoDB" id="2794201at2759"/>